<comment type="caution">
    <text evidence="6">The sequence shown here is derived from an EMBL/GenBank/DDBJ whole genome shotgun (WGS) entry which is preliminary data.</text>
</comment>
<evidence type="ECO:0000256" key="5">
    <source>
        <dbReference type="SAM" id="Phobius"/>
    </source>
</evidence>
<evidence type="ECO:0000256" key="3">
    <source>
        <dbReference type="ARBA" id="ARBA00023128"/>
    </source>
</evidence>
<keyword evidence="2" id="KW-0999">Mitochondrion inner membrane</keyword>
<keyword evidence="3" id="KW-0496">Mitochondrion</keyword>
<evidence type="ECO:0000256" key="4">
    <source>
        <dbReference type="ARBA" id="ARBA00023136"/>
    </source>
</evidence>
<dbReference type="Pfam" id="PF02238">
    <property type="entry name" value="COX7a"/>
    <property type="match status" value="1"/>
</dbReference>
<evidence type="ECO:0000256" key="1">
    <source>
        <dbReference type="ARBA" id="ARBA00004273"/>
    </source>
</evidence>
<dbReference type="AlphaFoldDB" id="A0A9P4J800"/>
<organism evidence="6 7">
    <name type="scientific">Myriangium duriaei CBS 260.36</name>
    <dbReference type="NCBI Taxonomy" id="1168546"/>
    <lineage>
        <taxon>Eukaryota</taxon>
        <taxon>Fungi</taxon>
        <taxon>Dikarya</taxon>
        <taxon>Ascomycota</taxon>
        <taxon>Pezizomycotina</taxon>
        <taxon>Dothideomycetes</taxon>
        <taxon>Dothideomycetidae</taxon>
        <taxon>Myriangiales</taxon>
        <taxon>Myriangiaceae</taxon>
        <taxon>Myriangium</taxon>
    </lineage>
</organism>
<dbReference type="InterPro" id="IPR039297">
    <property type="entry name" value="COX7a"/>
</dbReference>
<evidence type="ECO:0000256" key="2">
    <source>
        <dbReference type="ARBA" id="ARBA00022792"/>
    </source>
</evidence>
<feature type="transmembrane region" description="Helical" evidence="5">
    <location>
        <begin position="43"/>
        <end position="65"/>
    </location>
</feature>
<keyword evidence="4 5" id="KW-0472">Membrane</keyword>
<dbReference type="EMBL" id="ML996082">
    <property type="protein sequence ID" value="KAF2155780.1"/>
    <property type="molecule type" value="Genomic_DNA"/>
</dbReference>
<keyword evidence="5" id="KW-1133">Transmembrane helix</keyword>
<keyword evidence="5" id="KW-0812">Transmembrane</keyword>
<name>A0A9P4J800_9PEZI</name>
<dbReference type="GO" id="GO:0005743">
    <property type="term" value="C:mitochondrial inner membrane"/>
    <property type="evidence" value="ECO:0007669"/>
    <property type="project" value="UniProtKB-SubCell"/>
</dbReference>
<comment type="subcellular location">
    <subcellularLocation>
        <location evidence="1">Mitochondrion inner membrane</location>
    </subcellularLocation>
</comment>
<evidence type="ECO:0000313" key="6">
    <source>
        <dbReference type="EMBL" id="KAF2155780.1"/>
    </source>
</evidence>
<evidence type="ECO:0000313" key="7">
    <source>
        <dbReference type="Proteomes" id="UP000799439"/>
    </source>
</evidence>
<sequence>MAGNGSFPGLNRRNNVPAWQALHQQHDGVRQWNKGPRAKAMLYPYYAILIGTSAGSMYMMTRMVFGHKTWF</sequence>
<proteinExistence type="predicted"/>
<reference evidence="6" key="1">
    <citation type="journal article" date="2020" name="Stud. Mycol.">
        <title>101 Dothideomycetes genomes: a test case for predicting lifestyles and emergence of pathogens.</title>
        <authorList>
            <person name="Haridas S."/>
            <person name="Albert R."/>
            <person name="Binder M."/>
            <person name="Bloem J."/>
            <person name="Labutti K."/>
            <person name="Salamov A."/>
            <person name="Andreopoulos B."/>
            <person name="Baker S."/>
            <person name="Barry K."/>
            <person name="Bills G."/>
            <person name="Bluhm B."/>
            <person name="Cannon C."/>
            <person name="Castanera R."/>
            <person name="Culley D."/>
            <person name="Daum C."/>
            <person name="Ezra D."/>
            <person name="Gonzalez J."/>
            <person name="Henrissat B."/>
            <person name="Kuo A."/>
            <person name="Liang C."/>
            <person name="Lipzen A."/>
            <person name="Lutzoni F."/>
            <person name="Magnuson J."/>
            <person name="Mondo S."/>
            <person name="Nolan M."/>
            <person name="Ohm R."/>
            <person name="Pangilinan J."/>
            <person name="Park H.-J."/>
            <person name="Ramirez L."/>
            <person name="Alfaro M."/>
            <person name="Sun H."/>
            <person name="Tritt A."/>
            <person name="Yoshinaga Y."/>
            <person name="Zwiers L.-H."/>
            <person name="Turgeon B."/>
            <person name="Goodwin S."/>
            <person name="Spatafora J."/>
            <person name="Crous P."/>
            <person name="Grigoriev I."/>
        </authorList>
    </citation>
    <scope>NUCLEOTIDE SEQUENCE</scope>
    <source>
        <strain evidence="6">CBS 260.36</strain>
    </source>
</reference>
<gene>
    <name evidence="6" type="ORF">K461DRAFT_274801</name>
</gene>
<protein>
    <submittedName>
        <fullName evidence="6">Uncharacterized protein</fullName>
    </submittedName>
</protein>
<dbReference type="Proteomes" id="UP000799439">
    <property type="component" value="Unassembled WGS sequence"/>
</dbReference>
<keyword evidence="7" id="KW-1185">Reference proteome</keyword>
<accession>A0A9P4J800</accession>
<dbReference type="OrthoDB" id="5511599at2759"/>